<sequence>MASETFTFATGEHIMSATFSANVRTLFGDLGIEVENTSAVETGLVIDRFEMWGDSSSNQVAPVRASFCRMDVLEAA</sequence>
<keyword evidence="2" id="KW-1185">Reference proteome</keyword>
<protein>
    <submittedName>
        <fullName evidence="1">Uncharacterized protein</fullName>
    </submittedName>
</protein>
<dbReference type="AlphaFoldDB" id="A0A066TZ23"/>
<evidence type="ECO:0000313" key="2">
    <source>
        <dbReference type="Proteomes" id="UP000027345"/>
    </source>
</evidence>
<gene>
    <name evidence="1" type="ORF">DV20_28305</name>
</gene>
<dbReference type="Proteomes" id="UP000027345">
    <property type="component" value="Unassembled WGS sequence"/>
</dbReference>
<name>A0A066TZ23_9PSEU</name>
<comment type="caution">
    <text evidence="1">The sequence shown here is derived from an EMBL/GenBank/DDBJ whole genome shotgun (WGS) entry which is preliminary data.</text>
</comment>
<organism evidence="1 2">
    <name type="scientific">Amycolatopsis rifamycinica</name>
    <dbReference type="NCBI Taxonomy" id="287986"/>
    <lineage>
        <taxon>Bacteria</taxon>
        <taxon>Bacillati</taxon>
        <taxon>Actinomycetota</taxon>
        <taxon>Actinomycetes</taxon>
        <taxon>Pseudonocardiales</taxon>
        <taxon>Pseudonocardiaceae</taxon>
        <taxon>Amycolatopsis</taxon>
    </lineage>
</organism>
<proteinExistence type="predicted"/>
<accession>A0A066TZ23</accession>
<reference evidence="1 2" key="1">
    <citation type="submission" date="2014-05" db="EMBL/GenBank/DDBJ databases">
        <title>Draft genome sequence of Amycolatopsis rifamycinica DSM 46095.</title>
        <authorList>
            <person name="Lal R."/>
            <person name="Saxena A."/>
            <person name="Kumari R."/>
            <person name="Mukherjee U."/>
            <person name="Singh P."/>
            <person name="Sangwan N."/>
            <person name="Mahato N.K."/>
        </authorList>
    </citation>
    <scope>NUCLEOTIDE SEQUENCE [LARGE SCALE GENOMIC DNA]</scope>
    <source>
        <strain evidence="1 2">DSM 46095</strain>
    </source>
</reference>
<evidence type="ECO:0000313" key="1">
    <source>
        <dbReference type="EMBL" id="KDN18852.1"/>
    </source>
</evidence>
<dbReference type="RefSeq" id="WP_235190985.1">
    <property type="nucleotide sequence ID" value="NZ_JMQI01000061.1"/>
</dbReference>
<dbReference type="EMBL" id="JMQI01000061">
    <property type="protein sequence ID" value="KDN18852.1"/>
    <property type="molecule type" value="Genomic_DNA"/>
</dbReference>